<feature type="region of interest" description="Disordered" evidence="1">
    <location>
        <begin position="255"/>
        <end position="289"/>
    </location>
</feature>
<proteinExistence type="predicted"/>
<gene>
    <name evidence="3" type="ORF">BB31_35045</name>
</gene>
<evidence type="ECO:0000256" key="1">
    <source>
        <dbReference type="SAM" id="MobiDB-lite"/>
    </source>
</evidence>
<organism evidence="3 4">
    <name type="scientific">Amycolatopsis lurida NRRL 2430</name>
    <dbReference type="NCBI Taxonomy" id="1460371"/>
    <lineage>
        <taxon>Bacteria</taxon>
        <taxon>Bacillati</taxon>
        <taxon>Actinomycetota</taxon>
        <taxon>Actinomycetes</taxon>
        <taxon>Pseudonocardiales</taxon>
        <taxon>Pseudonocardiaceae</taxon>
        <taxon>Amycolatopsis</taxon>
    </lineage>
</organism>
<dbReference type="RefSeq" id="WP_158005424.1">
    <property type="nucleotide sequence ID" value="NZ_JFBM01000041.1"/>
</dbReference>
<sequence>MPANSQPSPTSGPRHGRRTRLLAAASAAVAAVAAAAVALTSGAATAATTAAAHDPVIMVPGMTGTPSNMDPMKANLQSNGWAANRLFTWTDSSNMTQDLAKAAQELGTKVDQVRAQTGASKVVLATWSASTLAARYYIKNLGGADKVSQYIGYAGPQHGTTNNGCQFYVSCQQFGSANSPFLRELNSGTEVPGHPQVAYMTVRSVNDINAAPYDTAKLAGADDNYLLSGPMAPTHFTIIKDATALAAMRAFILAHENPPTGTPTPTTGTPTSTTAPPTSTPSGQCFSSSNHGHVVAGRAHNSYGYALANGSNQNLGLNSLYVSTKLRQTGTNHYVIDRTCP</sequence>
<dbReference type="SUPFAM" id="SSF53474">
    <property type="entry name" value="alpha/beta-Hydrolases"/>
    <property type="match status" value="1"/>
</dbReference>
<protein>
    <recommendedName>
        <fullName evidence="5">Lipase</fullName>
    </recommendedName>
</protein>
<dbReference type="Pfam" id="PF01674">
    <property type="entry name" value="Lipase_2"/>
    <property type="match status" value="1"/>
</dbReference>
<dbReference type="GO" id="GO:0016298">
    <property type="term" value="F:lipase activity"/>
    <property type="evidence" value="ECO:0007669"/>
    <property type="project" value="TreeGrafter"/>
</dbReference>
<evidence type="ECO:0000313" key="4">
    <source>
        <dbReference type="Proteomes" id="UP000256220"/>
    </source>
</evidence>
<dbReference type="AlphaFoldDB" id="A0A2P2FIV1"/>
<dbReference type="PROSITE" id="PS51318">
    <property type="entry name" value="TAT"/>
    <property type="match status" value="1"/>
</dbReference>
<feature type="compositionally biased region" description="Low complexity" evidence="1">
    <location>
        <begin position="263"/>
        <end position="283"/>
    </location>
</feature>
<comment type="caution">
    <text evidence="3">The sequence shown here is derived from an EMBL/GenBank/DDBJ whole genome shotgun (WGS) entry which is preliminary data.</text>
</comment>
<dbReference type="PANTHER" id="PTHR32015:SF1">
    <property type="entry name" value="LIPASE"/>
    <property type="match status" value="1"/>
</dbReference>
<dbReference type="InterPro" id="IPR029058">
    <property type="entry name" value="AB_hydrolase_fold"/>
</dbReference>
<dbReference type="InterPro" id="IPR006311">
    <property type="entry name" value="TAT_signal"/>
</dbReference>
<feature type="chain" id="PRO_5015122032" description="Lipase" evidence="2">
    <location>
        <begin position="47"/>
        <end position="341"/>
    </location>
</feature>
<evidence type="ECO:0000313" key="3">
    <source>
        <dbReference type="EMBL" id="KFU76657.1"/>
    </source>
</evidence>
<name>A0A2P2FIV1_AMYLU</name>
<accession>A0A2P2FIV1</accession>
<keyword evidence="2" id="KW-0732">Signal</keyword>
<dbReference type="PANTHER" id="PTHR32015">
    <property type="entry name" value="FASTING INDUCED LIPASE"/>
    <property type="match status" value="1"/>
</dbReference>
<dbReference type="EMBL" id="JFBM01000041">
    <property type="protein sequence ID" value="KFU76657.1"/>
    <property type="molecule type" value="Genomic_DNA"/>
</dbReference>
<evidence type="ECO:0008006" key="5">
    <source>
        <dbReference type="Google" id="ProtNLM"/>
    </source>
</evidence>
<dbReference type="Gene3D" id="3.40.50.1820">
    <property type="entry name" value="alpha/beta hydrolase"/>
    <property type="match status" value="1"/>
</dbReference>
<keyword evidence="4" id="KW-1185">Reference proteome</keyword>
<reference evidence="3 4" key="1">
    <citation type="journal article" date="2014" name="Genome Announc.">
        <title>Draft Genome Sequence of Amycolatopsis lurida NRRL 2430, Producer of the Glycopeptide Family Antibiotic Ristocetin.</title>
        <authorList>
            <person name="Kwun M.J."/>
            <person name="Hong H.J."/>
        </authorList>
    </citation>
    <scope>NUCLEOTIDE SEQUENCE [LARGE SCALE GENOMIC DNA]</scope>
    <source>
        <strain evidence="3 4">NRRL 2430</strain>
    </source>
</reference>
<feature type="signal peptide" evidence="2">
    <location>
        <begin position="1"/>
        <end position="46"/>
    </location>
</feature>
<evidence type="ECO:0000256" key="2">
    <source>
        <dbReference type="SAM" id="SignalP"/>
    </source>
</evidence>
<dbReference type="Proteomes" id="UP000256220">
    <property type="component" value="Unassembled WGS sequence"/>
</dbReference>
<dbReference type="GO" id="GO:0016042">
    <property type="term" value="P:lipid catabolic process"/>
    <property type="evidence" value="ECO:0007669"/>
    <property type="project" value="InterPro"/>
</dbReference>
<dbReference type="InterPro" id="IPR002918">
    <property type="entry name" value="Lipase_EstA/Esterase_EstB"/>
</dbReference>